<dbReference type="Proteomes" id="UP000201613">
    <property type="component" value="Unassembled WGS sequence"/>
</dbReference>
<dbReference type="Gene3D" id="1.10.3720.10">
    <property type="entry name" value="MetI-like"/>
    <property type="match status" value="1"/>
</dbReference>
<evidence type="ECO:0000256" key="2">
    <source>
        <dbReference type="ARBA" id="ARBA00022692"/>
    </source>
</evidence>
<feature type="transmembrane region" description="Helical" evidence="5">
    <location>
        <begin position="12"/>
        <end position="37"/>
    </location>
</feature>
<keyword evidence="8" id="KW-1185">Reference proteome</keyword>
<dbReference type="GO" id="GO:0055085">
    <property type="term" value="P:transmembrane transport"/>
    <property type="evidence" value="ECO:0007669"/>
    <property type="project" value="InterPro"/>
</dbReference>
<keyword evidence="4 5" id="KW-0472">Membrane</keyword>
<dbReference type="CDD" id="cd06261">
    <property type="entry name" value="TM_PBP2"/>
    <property type="match status" value="1"/>
</dbReference>
<comment type="similarity">
    <text evidence="5">Belongs to the binding-protein-dependent transport system permease family.</text>
</comment>
<feature type="transmembrane region" description="Helical" evidence="5">
    <location>
        <begin position="254"/>
        <end position="273"/>
    </location>
</feature>
<dbReference type="InterPro" id="IPR035906">
    <property type="entry name" value="MetI-like_sf"/>
</dbReference>
<proteinExistence type="inferred from homology"/>
<dbReference type="OrthoDB" id="9785347at2"/>
<dbReference type="PROSITE" id="PS50928">
    <property type="entry name" value="ABC_TM1"/>
    <property type="match status" value="1"/>
</dbReference>
<feature type="transmembrane region" description="Helical" evidence="5">
    <location>
        <begin position="155"/>
        <end position="173"/>
    </location>
</feature>
<name>A0A238LK53_9RHOB</name>
<dbReference type="PANTHER" id="PTHR43759:SF1">
    <property type="entry name" value="GLUCOSE IMPORT SYSTEM PERMEASE PROTEIN GLCT"/>
    <property type="match status" value="1"/>
</dbReference>
<dbReference type="PANTHER" id="PTHR43759">
    <property type="entry name" value="TREHALOSE TRANSPORT SYSTEM PERMEASE PROTEIN SUGA"/>
    <property type="match status" value="1"/>
</dbReference>
<feature type="transmembrane region" description="Helical" evidence="5">
    <location>
        <begin position="193"/>
        <end position="213"/>
    </location>
</feature>
<dbReference type="EMBL" id="FXZK01000012">
    <property type="protein sequence ID" value="SMY09774.1"/>
    <property type="molecule type" value="Genomic_DNA"/>
</dbReference>
<evidence type="ECO:0000313" key="7">
    <source>
        <dbReference type="EMBL" id="SMY09774.1"/>
    </source>
</evidence>
<gene>
    <name evidence="7" type="primary">sugA_3</name>
    <name evidence="7" type="ORF">LOM8899_03946</name>
</gene>
<sequence>MLIRHGRFAPLLTLPIVIALLALLAYPLIVTLGQAFWVDGGLSLAVVRETLSTAGFWQVLSNTVIFTVGSTLISMLLGFSFAYALEFVEGTRRFFASVLIIPLAMMPVVSALTFGMMLDPALGVVNAVADLAAWSGSGWHTETPTALATVMMVDVWQWTPFCFAIIHAGFRSLPADVSEAARIDGATARQELFSISLPMMGSVLLVAFVFRFMEAFKAFDVIYVMTQGGPGRASETLVIRAYKEAFLFFKPETAASIGVLLLVTTLIAARPIGRALTKST</sequence>
<dbReference type="AlphaFoldDB" id="A0A238LK53"/>
<evidence type="ECO:0000256" key="1">
    <source>
        <dbReference type="ARBA" id="ARBA00004651"/>
    </source>
</evidence>
<dbReference type="SUPFAM" id="SSF161098">
    <property type="entry name" value="MetI-like"/>
    <property type="match status" value="1"/>
</dbReference>
<reference evidence="8" key="1">
    <citation type="submission" date="2017-05" db="EMBL/GenBank/DDBJ databases">
        <authorList>
            <person name="Rodrigo-Torres L."/>
            <person name="Arahal R. D."/>
            <person name="Lucena T."/>
        </authorList>
    </citation>
    <scope>NUCLEOTIDE SEQUENCE [LARGE SCALE GENOMIC DNA]</scope>
    <source>
        <strain evidence="8">CECT 8899</strain>
    </source>
</reference>
<organism evidence="7 8">
    <name type="scientific">Flavimaricola marinus</name>
    <dbReference type="NCBI Taxonomy" id="1819565"/>
    <lineage>
        <taxon>Bacteria</taxon>
        <taxon>Pseudomonadati</taxon>
        <taxon>Pseudomonadota</taxon>
        <taxon>Alphaproteobacteria</taxon>
        <taxon>Rhodobacterales</taxon>
        <taxon>Paracoccaceae</taxon>
        <taxon>Flavimaricola</taxon>
    </lineage>
</organism>
<feature type="transmembrane region" description="Helical" evidence="5">
    <location>
        <begin position="57"/>
        <end position="82"/>
    </location>
</feature>
<evidence type="ECO:0000256" key="5">
    <source>
        <dbReference type="RuleBase" id="RU363032"/>
    </source>
</evidence>
<dbReference type="Pfam" id="PF00528">
    <property type="entry name" value="BPD_transp_1"/>
    <property type="match status" value="1"/>
</dbReference>
<dbReference type="InterPro" id="IPR052730">
    <property type="entry name" value="Sugar_ABC_transporter"/>
</dbReference>
<keyword evidence="2 5" id="KW-0812">Transmembrane</keyword>
<keyword evidence="3 5" id="KW-1133">Transmembrane helix</keyword>
<feature type="transmembrane region" description="Helical" evidence="5">
    <location>
        <begin position="94"/>
        <end position="118"/>
    </location>
</feature>
<accession>A0A238LK53</accession>
<evidence type="ECO:0000256" key="4">
    <source>
        <dbReference type="ARBA" id="ARBA00023136"/>
    </source>
</evidence>
<dbReference type="GO" id="GO:0005886">
    <property type="term" value="C:plasma membrane"/>
    <property type="evidence" value="ECO:0007669"/>
    <property type="project" value="UniProtKB-SubCell"/>
</dbReference>
<comment type="subcellular location">
    <subcellularLocation>
        <location evidence="1 5">Cell membrane</location>
        <topology evidence="1 5">Multi-pass membrane protein</topology>
    </subcellularLocation>
</comment>
<evidence type="ECO:0000259" key="6">
    <source>
        <dbReference type="PROSITE" id="PS50928"/>
    </source>
</evidence>
<feature type="domain" description="ABC transmembrane type-1" evidence="6">
    <location>
        <begin position="60"/>
        <end position="272"/>
    </location>
</feature>
<evidence type="ECO:0000313" key="8">
    <source>
        <dbReference type="Proteomes" id="UP000201613"/>
    </source>
</evidence>
<evidence type="ECO:0000256" key="3">
    <source>
        <dbReference type="ARBA" id="ARBA00022989"/>
    </source>
</evidence>
<keyword evidence="5" id="KW-0813">Transport</keyword>
<dbReference type="InterPro" id="IPR000515">
    <property type="entry name" value="MetI-like"/>
</dbReference>
<protein>
    <submittedName>
        <fullName evidence="7">Trehalose transport system permease protein SugA</fullName>
    </submittedName>
</protein>